<evidence type="ECO:0000313" key="1">
    <source>
        <dbReference type="EMBL" id="KAK4407977.1"/>
    </source>
</evidence>
<reference evidence="1" key="2">
    <citation type="journal article" date="2024" name="Plant">
        <title>Genomic evolution and insights into agronomic trait innovations of Sesamum species.</title>
        <authorList>
            <person name="Miao H."/>
            <person name="Wang L."/>
            <person name="Qu L."/>
            <person name="Liu H."/>
            <person name="Sun Y."/>
            <person name="Le M."/>
            <person name="Wang Q."/>
            <person name="Wei S."/>
            <person name="Zheng Y."/>
            <person name="Lin W."/>
            <person name="Duan Y."/>
            <person name="Cao H."/>
            <person name="Xiong S."/>
            <person name="Wang X."/>
            <person name="Wei L."/>
            <person name="Li C."/>
            <person name="Ma Q."/>
            <person name="Ju M."/>
            <person name="Zhao R."/>
            <person name="Li G."/>
            <person name="Mu C."/>
            <person name="Tian Q."/>
            <person name="Mei H."/>
            <person name="Zhang T."/>
            <person name="Gao T."/>
            <person name="Zhang H."/>
        </authorList>
    </citation>
    <scope>NUCLEOTIDE SEQUENCE</scope>
    <source>
        <strain evidence="1">K16</strain>
    </source>
</reference>
<gene>
    <name evidence="1" type="ORF">Sango_0378700</name>
</gene>
<reference evidence="1" key="1">
    <citation type="submission" date="2020-06" db="EMBL/GenBank/DDBJ databases">
        <authorList>
            <person name="Li T."/>
            <person name="Hu X."/>
            <person name="Zhang T."/>
            <person name="Song X."/>
            <person name="Zhang H."/>
            <person name="Dai N."/>
            <person name="Sheng W."/>
            <person name="Hou X."/>
            <person name="Wei L."/>
        </authorList>
    </citation>
    <scope>NUCLEOTIDE SEQUENCE</scope>
    <source>
        <strain evidence="1">K16</strain>
        <tissue evidence="1">Leaf</tissue>
    </source>
</reference>
<dbReference type="PANTHER" id="PTHR10775">
    <property type="entry name" value="OS08G0208400 PROTEIN"/>
    <property type="match status" value="1"/>
</dbReference>
<accession>A0AAE1X9U5</accession>
<protein>
    <submittedName>
        <fullName evidence="1">Uncharacterized protein</fullName>
    </submittedName>
</protein>
<proteinExistence type="predicted"/>
<organism evidence="1 2">
    <name type="scientific">Sesamum angolense</name>
    <dbReference type="NCBI Taxonomy" id="2727404"/>
    <lineage>
        <taxon>Eukaryota</taxon>
        <taxon>Viridiplantae</taxon>
        <taxon>Streptophyta</taxon>
        <taxon>Embryophyta</taxon>
        <taxon>Tracheophyta</taxon>
        <taxon>Spermatophyta</taxon>
        <taxon>Magnoliopsida</taxon>
        <taxon>eudicotyledons</taxon>
        <taxon>Gunneridae</taxon>
        <taxon>Pentapetalae</taxon>
        <taxon>asterids</taxon>
        <taxon>lamiids</taxon>
        <taxon>Lamiales</taxon>
        <taxon>Pedaliaceae</taxon>
        <taxon>Sesamum</taxon>
    </lineage>
</organism>
<dbReference type="Proteomes" id="UP001289374">
    <property type="component" value="Unassembled WGS sequence"/>
</dbReference>
<dbReference type="PANTHER" id="PTHR10775:SF188">
    <property type="entry name" value="TRANSPOSASE-ASSOCIATED DOMAIN-CONTAINING PROTEIN"/>
    <property type="match status" value="1"/>
</dbReference>
<sequence length="212" mass="24411">MDWAQRMIFYAARPSYFASSHEGVPDDCTRSCHVDSGPNSYYFDSGGPYDYDESGLADHFSNIVHVADQLLWHSCTQSQLGVVAELVDIKADGHISKQIYDRISRWANRILPSDHTFPGDYYSTKKSVKDLPLPVEKIHTCKDGCMLYWKDGVDLGYCKFCGDPRYNLSQGRDLYRKKSPYVVLRYLPLTLRLQRLYSSRATAEHMTWHATY</sequence>
<keyword evidence="2" id="KW-1185">Reference proteome</keyword>
<name>A0AAE1X9U5_9LAMI</name>
<comment type="caution">
    <text evidence="1">The sequence shown here is derived from an EMBL/GenBank/DDBJ whole genome shotgun (WGS) entry which is preliminary data.</text>
</comment>
<evidence type="ECO:0000313" key="2">
    <source>
        <dbReference type="Proteomes" id="UP001289374"/>
    </source>
</evidence>
<dbReference type="AlphaFoldDB" id="A0AAE1X9U5"/>
<dbReference type="EMBL" id="JACGWL010000002">
    <property type="protein sequence ID" value="KAK4407977.1"/>
    <property type="molecule type" value="Genomic_DNA"/>
</dbReference>